<dbReference type="Proteomes" id="UP000198339">
    <property type="component" value="Unassembled WGS sequence"/>
</dbReference>
<keyword evidence="2" id="KW-1185">Reference proteome</keyword>
<gene>
    <name evidence="1" type="ORF">SAMN06295955_101233</name>
</gene>
<evidence type="ECO:0000313" key="2">
    <source>
        <dbReference type="Proteomes" id="UP000198339"/>
    </source>
</evidence>
<dbReference type="EMBL" id="FZPA01000001">
    <property type="protein sequence ID" value="SNS30893.1"/>
    <property type="molecule type" value="Genomic_DNA"/>
</dbReference>
<sequence length="52" mass="6253">MTYEFTFETSHPENPDICIRFIITMPVPPAEEIPEGAVLENHIRWREERSWH</sequence>
<organism evidence="1 2">
    <name type="scientific">Sphingopyxis indica</name>
    <dbReference type="NCBI Taxonomy" id="436663"/>
    <lineage>
        <taxon>Bacteria</taxon>
        <taxon>Pseudomonadati</taxon>
        <taxon>Pseudomonadota</taxon>
        <taxon>Alphaproteobacteria</taxon>
        <taxon>Sphingomonadales</taxon>
        <taxon>Sphingomonadaceae</taxon>
        <taxon>Sphingopyxis</taxon>
    </lineage>
</organism>
<protein>
    <submittedName>
        <fullName evidence="1">Uncharacterized protein</fullName>
    </submittedName>
</protein>
<proteinExistence type="predicted"/>
<evidence type="ECO:0000313" key="1">
    <source>
        <dbReference type="EMBL" id="SNS30893.1"/>
    </source>
</evidence>
<reference evidence="1 2" key="1">
    <citation type="submission" date="2017-06" db="EMBL/GenBank/DDBJ databases">
        <authorList>
            <person name="Kim H.J."/>
            <person name="Triplett B.A."/>
        </authorList>
    </citation>
    <scope>NUCLEOTIDE SEQUENCE [LARGE SCALE GENOMIC DNA]</scope>
    <source>
        <strain evidence="1 2">DS15</strain>
    </source>
</reference>
<dbReference type="RefSeq" id="WP_170935389.1">
    <property type="nucleotide sequence ID" value="NZ_FZPA01000001.1"/>
</dbReference>
<name>A0A239DGJ9_9SPHN</name>
<dbReference type="AlphaFoldDB" id="A0A239DGJ9"/>
<accession>A0A239DGJ9</accession>